<evidence type="ECO:0000313" key="2">
    <source>
        <dbReference type="EMBL" id="BAI60974.1"/>
    </source>
</evidence>
<organism evidence="2 3">
    <name type="scientific">Methanocella paludicola (strain DSM 17711 / JCM 13418 / NBRC 101707 / SANAE)</name>
    <dbReference type="NCBI Taxonomy" id="304371"/>
    <lineage>
        <taxon>Archaea</taxon>
        <taxon>Methanobacteriati</taxon>
        <taxon>Methanobacteriota</taxon>
        <taxon>Stenosarchaea group</taxon>
        <taxon>Methanomicrobia</taxon>
        <taxon>Methanocellales</taxon>
        <taxon>Methanocellaceae</taxon>
        <taxon>Methanocella</taxon>
    </lineage>
</organism>
<dbReference type="eggNOG" id="arCOG01783">
    <property type="taxonomic scope" value="Archaea"/>
</dbReference>
<sequence>MSSAAWDGQELAELYDRISDLQYESGRRLVEKMQVKKGDNVLDVGCGTGRLAFYIVGTVGPLGSVTGIDLSPHRIKVAEAKLNEKKYPNVCLMVGRGEDLSQFPDESFDRVCYSSVFHWVDDKKAAAEEAYRVLKHGGNIGITTVDKSHPFAMRKVFEKLFSEEPYAGKVDLMAQMSMLVDRNQLEQLLYDARFRRIDVDYIDKTVRYSSAEELINLMEASSFGNFLRDVPEELRARAREDMKKAMESMRTGKYIELPSKTMFVIASKPSL</sequence>
<proteinExistence type="predicted"/>
<dbReference type="KEGG" id="mpd:MCP_0902"/>
<dbReference type="InterPro" id="IPR029063">
    <property type="entry name" value="SAM-dependent_MTases_sf"/>
</dbReference>
<dbReference type="Proteomes" id="UP000001882">
    <property type="component" value="Chromosome"/>
</dbReference>
<reference evidence="2 3" key="1">
    <citation type="journal article" date="2007" name="Appl. Environ. Microbiol.">
        <title>Isolation of key methanogens for global methane emission from rice paddy fields: a novel isolate affiliated with the clone cluster rice cluster I.</title>
        <authorList>
            <person name="Sakai S."/>
            <person name="Imachi H."/>
            <person name="Sekiguchi Y."/>
            <person name="Ohashi A."/>
            <person name="Harada H."/>
            <person name="Kamagata Y."/>
        </authorList>
    </citation>
    <scope>NUCLEOTIDE SEQUENCE [LARGE SCALE GENOMIC DNA]</scope>
    <source>
        <strain evidence="3">DSM 17711 / JCM 13418 / NBRC 101707 / SANAE</strain>
    </source>
</reference>
<dbReference type="STRING" id="304371.MCP_0902"/>
<dbReference type="GO" id="GO:0032259">
    <property type="term" value="P:methylation"/>
    <property type="evidence" value="ECO:0007669"/>
    <property type="project" value="UniProtKB-KW"/>
</dbReference>
<keyword evidence="2" id="KW-0489">Methyltransferase</keyword>
<reference evidence="3" key="3">
    <citation type="journal article" date="2011" name="PLoS ONE">
        <title>Genome sequence of a mesophilic hydrogenotrophic methanogen Methanocella paludicola, the first cultivated representative of the order Methanocellales.</title>
        <authorList>
            <person name="Sakai S."/>
            <person name="Takaki Y."/>
            <person name="Shimamura S."/>
            <person name="Sekine M."/>
            <person name="Tajima T."/>
            <person name="Kosugi H."/>
            <person name="Ichikawa N."/>
            <person name="Tasumi E."/>
            <person name="Hiraki A.T."/>
            <person name="Shimizu A."/>
            <person name="Kato Y."/>
            <person name="Nishiko R."/>
            <person name="Mori K."/>
            <person name="Fujita N."/>
            <person name="Imachi H."/>
            <person name="Takai K."/>
        </authorList>
    </citation>
    <scope>NUCLEOTIDE SEQUENCE [LARGE SCALE GENOMIC DNA]</scope>
    <source>
        <strain evidence="3">DSM 17711 / JCM 13418 / NBRC 101707 / SANAE</strain>
    </source>
</reference>
<dbReference type="InterPro" id="IPR004033">
    <property type="entry name" value="UbiE/COQ5_MeTrFase"/>
</dbReference>
<dbReference type="PANTHER" id="PTHR42912">
    <property type="entry name" value="METHYLTRANSFERASE"/>
    <property type="match status" value="1"/>
</dbReference>
<dbReference type="FunCoup" id="D1YX02">
    <property type="interactions" value="26"/>
</dbReference>
<dbReference type="OrthoDB" id="1018at2157"/>
<protein>
    <submittedName>
        <fullName evidence="2">Methyltransferase</fullName>
    </submittedName>
</protein>
<dbReference type="CDD" id="cd02440">
    <property type="entry name" value="AdoMet_MTases"/>
    <property type="match status" value="1"/>
</dbReference>
<evidence type="ECO:0000313" key="3">
    <source>
        <dbReference type="Proteomes" id="UP000001882"/>
    </source>
</evidence>
<keyword evidence="2" id="KW-0808">Transferase</keyword>
<dbReference type="GO" id="GO:0008757">
    <property type="term" value="F:S-adenosylmethionine-dependent methyltransferase activity"/>
    <property type="evidence" value="ECO:0007669"/>
    <property type="project" value="InterPro"/>
</dbReference>
<dbReference type="PANTHER" id="PTHR42912:SF80">
    <property type="entry name" value="METHYLTRANSFERASE DOMAIN-CONTAINING PROTEIN"/>
    <property type="match status" value="1"/>
</dbReference>
<dbReference type="PROSITE" id="PS51608">
    <property type="entry name" value="SAM_MT_UBIE"/>
    <property type="match status" value="1"/>
</dbReference>
<dbReference type="AlphaFoldDB" id="D1YX02"/>
<dbReference type="SUPFAM" id="SSF53335">
    <property type="entry name" value="S-adenosyl-L-methionine-dependent methyltransferases"/>
    <property type="match status" value="1"/>
</dbReference>
<name>D1YX02_METPS</name>
<reference evidence="2 3" key="2">
    <citation type="journal article" date="2008" name="Int. J. Syst. Evol. Microbiol.">
        <title>Methanocella paludicola gen. nov., sp. nov., a methane-producing archaeon, the first isolate of the lineage 'Rice Cluster I', and proposal of the new archaeal order Methanocellales ord. nov.</title>
        <authorList>
            <person name="Sakai S."/>
            <person name="Imachi H."/>
            <person name="Hanada S."/>
            <person name="Ohashi A."/>
            <person name="Harada H."/>
            <person name="Kamagata Y."/>
        </authorList>
    </citation>
    <scope>NUCLEOTIDE SEQUENCE [LARGE SCALE GENOMIC DNA]</scope>
    <source>
        <strain evidence="3">DSM 17711 / JCM 13418 / NBRC 101707 / SANAE</strain>
    </source>
</reference>
<dbReference type="Gene3D" id="3.40.50.150">
    <property type="entry name" value="Vaccinia Virus protein VP39"/>
    <property type="match status" value="1"/>
</dbReference>
<dbReference type="RefSeq" id="WP_012899653.1">
    <property type="nucleotide sequence ID" value="NC_013665.1"/>
</dbReference>
<gene>
    <name evidence="2" type="ordered locus">MCP_0902</name>
</gene>
<accession>D1YX02</accession>
<dbReference type="GeneID" id="8680933"/>
<dbReference type="InParanoid" id="D1YX02"/>
<dbReference type="InterPro" id="IPR013216">
    <property type="entry name" value="Methyltransf_11"/>
</dbReference>
<keyword evidence="3" id="KW-1185">Reference proteome</keyword>
<dbReference type="EMBL" id="AP011532">
    <property type="protein sequence ID" value="BAI60974.1"/>
    <property type="molecule type" value="Genomic_DNA"/>
</dbReference>
<feature type="domain" description="Methyltransferase type 11" evidence="1">
    <location>
        <begin position="42"/>
        <end position="140"/>
    </location>
</feature>
<dbReference type="InterPro" id="IPR050508">
    <property type="entry name" value="Methyltransf_Superfamily"/>
</dbReference>
<dbReference type="Pfam" id="PF08241">
    <property type="entry name" value="Methyltransf_11"/>
    <property type="match status" value="1"/>
</dbReference>
<evidence type="ECO:0000259" key="1">
    <source>
        <dbReference type="Pfam" id="PF08241"/>
    </source>
</evidence>